<comment type="caution">
    <text evidence="2">The sequence shown here is derived from an EMBL/GenBank/DDBJ whole genome shotgun (WGS) entry which is preliminary data.</text>
</comment>
<dbReference type="GO" id="GO:0003677">
    <property type="term" value="F:DNA binding"/>
    <property type="evidence" value="ECO:0007669"/>
    <property type="project" value="InterPro"/>
</dbReference>
<keyword evidence="3" id="KW-1185">Reference proteome</keyword>
<evidence type="ECO:0000259" key="1">
    <source>
        <dbReference type="Pfam" id="PF02371"/>
    </source>
</evidence>
<dbReference type="RefSeq" id="WP_147848184.1">
    <property type="nucleotide sequence ID" value="NZ_DATAJT010000281.1"/>
</dbReference>
<protein>
    <submittedName>
        <fullName evidence="2">Transposase</fullName>
    </submittedName>
</protein>
<dbReference type="EMBL" id="VDUZ01000018">
    <property type="protein sequence ID" value="TXL74503.1"/>
    <property type="molecule type" value="Genomic_DNA"/>
</dbReference>
<sequence length="54" mass="5819">MTERLSRLNGIGPVITVTLAGEVHWRDFVNRRQVGSYVGLTGRRVPAAAIKGAA</sequence>
<dbReference type="Pfam" id="PF02371">
    <property type="entry name" value="Transposase_20"/>
    <property type="match status" value="1"/>
</dbReference>
<evidence type="ECO:0000313" key="2">
    <source>
        <dbReference type="EMBL" id="TXL74503.1"/>
    </source>
</evidence>
<dbReference type="GO" id="GO:0006313">
    <property type="term" value="P:DNA transposition"/>
    <property type="evidence" value="ECO:0007669"/>
    <property type="project" value="InterPro"/>
</dbReference>
<dbReference type="GO" id="GO:0004803">
    <property type="term" value="F:transposase activity"/>
    <property type="evidence" value="ECO:0007669"/>
    <property type="project" value="InterPro"/>
</dbReference>
<dbReference type="Proteomes" id="UP000321638">
    <property type="component" value="Unassembled WGS sequence"/>
</dbReference>
<gene>
    <name evidence="2" type="ORF">FHP25_17235</name>
</gene>
<proteinExistence type="predicted"/>
<dbReference type="InterPro" id="IPR003346">
    <property type="entry name" value="Transposase_20"/>
</dbReference>
<evidence type="ECO:0000313" key="3">
    <source>
        <dbReference type="Proteomes" id="UP000321638"/>
    </source>
</evidence>
<accession>A0A5C8PKS0</accession>
<organism evidence="2 3">
    <name type="scientific">Vineibacter terrae</name>
    <dbReference type="NCBI Taxonomy" id="2586908"/>
    <lineage>
        <taxon>Bacteria</taxon>
        <taxon>Pseudomonadati</taxon>
        <taxon>Pseudomonadota</taxon>
        <taxon>Alphaproteobacteria</taxon>
        <taxon>Hyphomicrobiales</taxon>
        <taxon>Vineibacter</taxon>
    </lineage>
</organism>
<name>A0A5C8PKS0_9HYPH</name>
<dbReference type="AlphaFoldDB" id="A0A5C8PKS0"/>
<feature type="domain" description="Transposase IS116/IS110/IS902 C-terminal" evidence="1">
    <location>
        <begin position="3"/>
        <end position="42"/>
    </location>
</feature>
<reference evidence="2 3" key="1">
    <citation type="submission" date="2019-06" db="EMBL/GenBank/DDBJ databases">
        <title>New taxonomy in bacterial strain CC-CFT640, isolated from vineyard.</title>
        <authorList>
            <person name="Lin S.-Y."/>
            <person name="Tsai C.-F."/>
            <person name="Young C.-C."/>
        </authorList>
    </citation>
    <scope>NUCLEOTIDE SEQUENCE [LARGE SCALE GENOMIC DNA]</scope>
    <source>
        <strain evidence="2 3">CC-CFT640</strain>
    </source>
</reference>